<sequence length="37" mass="4367">RTMRSDIRRTQPRKTVRARRGASRPASQPSIHRRRPA</sequence>
<reference evidence="3" key="2">
    <citation type="journal article" date="2017" name="Nat. Plants">
        <title>The Aegilops tauschii genome reveals multiple impacts of transposons.</title>
        <authorList>
            <person name="Zhao G."/>
            <person name="Zou C."/>
            <person name="Li K."/>
            <person name="Wang K."/>
            <person name="Li T."/>
            <person name="Gao L."/>
            <person name="Zhang X."/>
            <person name="Wang H."/>
            <person name="Yang Z."/>
            <person name="Liu X."/>
            <person name="Jiang W."/>
            <person name="Mao L."/>
            <person name="Kong X."/>
            <person name="Jiao Y."/>
            <person name="Jia J."/>
        </authorList>
    </citation>
    <scope>NUCLEOTIDE SEQUENCE [LARGE SCALE GENOMIC DNA]</scope>
    <source>
        <strain evidence="3">cv. AL8/78</strain>
    </source>
</reference>
<dbReference type="Gramene" id="AET2Gv20942200.3">
    <property type="protein sequence ID" value="AET2Gv20942200.3"/>
    <property type="gene ID" value="AET2Gv20942200"/>
</dbReference>
<dbReference type="Proteomes" id="UP000015105">
    <property type="component" value="Chromosome 2D"/>
</dbReference>
<feature type="region of interest" description="Disordered" evidence="1">
    <location>
        <begin position="1"/>
        <end position="37"/>
    </location>
</feature>
<evidence type="ECO:0000256" key="1">
    <source>
        <dbReference type="SAM" id="MobiDB-lite"/>
    </source>
</evidence>
<reference evidence="2" key="3">
    <citation type="journal article" date="2017" name="Nature">
        <title>Genome sequence of the progenitor of the wheat D genome Aegilops tauschii.</title>
        <authorList>
            <person name="Luo M.C."/>
            <person name="Gu Y.Q."/>
            <person name="Puiu D."/>
            <person name="Wang H."/>
            <person name="Twardziok S.O."/>
            <person name="Deal K.R."/>
            <person name="Huo N."/>
            <person name="Zhu T."/>
            <person name="Wang L."/>
            <person name="Wang Y."/>
            <person name="McGuire P.E."/>
            <person name="Liu S."/>
            <person name="Long H."/>
            <person name="Ramasamy R.K."/>
            <person name="Rodriguez J.C."/>
            <person name="Van S.L."/>
            <person name="Yuan L."/>
            <person name="Wang Z."/>
            <person name="Xia Z."/>
            <person name="Xiao L."/>
            <person name="Anderson O.D."/>
            <person name="Ouyang S."/>
            <person name="Liang Y."/>
            <person name="Zimin A.V."/>
            <person name="Pertea G."/>
            <person name="Qi P."/>
            <person name="Bennetzen J.L."/>
            <person name="Dai X."/>
            <person name="Dawson M.W."/>
            <person name="Muller H.G."/>
            <person name="Kugler K."/>
            <person name="Rivarola-Duarte L."/>
            <person name="Spannagl M."/>
            <person name="Mayer K.F.X."/>
            <person name="Lu F.H."/>
            <person name="Bevan M.W."/>
            <person name="Leroy P."/>
            <person name="Li P."/>
            <person name="You F.M."/>
            <person name="Sun Q."/>
            <person name="Liu Z."/>
            <person name="Lyons E."/>
            <person name="Wicker T."/>
            <person name="Salzberg S.L."/>
            <person name="Devos K.M."/>
            <person name="Dvorak J."/>
        </authorList>
    </citation>
    <scope>NUCLEOTIDE SEQUENCE [LARGE SCALE GENOMIC DNA]</scope>
    <source>
        <strain evidence="2">cv. AL8/78</strain>
    </source>
</reference>
<feature type="compositionally biased region" description="Basic residues" evidence="1">
    <location>
        <begin position="10"/>
        <end position="22"/>
    </location>
</feature>
<keyword evidence="3" id="KW-1185">Reference proteome</keyword>
<reference evidence="2" key="5">
    <citation type="journal article" date="2021" name="G3 (Bethesda)">
        <title>Aegilops tauschii genome assembly Aet v5.0 features greater sequence contiguity and improved annotation.</title>
        <authorList>
            <person name="Wang L."/>
            <person name="Zhu T."/>
            <person name="Rodriguez J.C."/>
            <person name="Deal K.R."/>
            <person name="Dubcovsky J."/>
            <person name="McGuire P.E."/>
            <person name="Lux T."/>
            <person name="Spannagl M."/>
            <person name="Mayer K.F.X."/>
            <person name="Baldrich P."/>
            <person name="Meyers B.C."/>
            <person name="Huo N."/>
            <person name="Gu Y.Q."/>
            <person name="Zhou H."/>
            <person name="Devos K.M."/>
            <person name="Bennetzen J.L."/>
            <person name="Unver T."/>
            <person name="Budak H."/>
            <person name="Gulick P.J."/>
            <person name="Galiba G."/>
            <person name="Kalapos B."/>
            <person name="Nelson D.R."/>
            <person name="Li P."/>
            <person name="You F.M."/>
            <person name="Luo M.C."/>
            <person name="Dvorak J."/>
        </authorList>
    </citation>
    <scope>NUCLEOTIDE SEQUENCE [LARGE SCALE GENOMIC DNA]</scope>
    <source>
        <strain evidence="2">cv. AL8/78</strain>
    </source>
</reference>
<reference evidence="3" key="1">
    <citation type="journal article" date="2014" name="Science">
        <title>Ancient hybridizations among the ancestral genomes of bread wheat.</title>
        <authorList>
            <consortium name="International Wheat Genome Sequencing Consortium,"/>
            <person name="Marcussen T."/>
            <person name="Sandve S.R."/>
            <person name="Heier L."/>
            <person name="Spannagl M."/>
            <person name="Pfeifer M."/>
            <person name="Jakobsen K.S."/>
            <person name="Wulff B.B."/>
            <person name="Steuernagel B."/>
            <person name="Mayer K.F."/>
            <person name="Olsen O.A."/>
        </authorList>
    </citation>
    <scope>NUCLEOTIDE SEQUENCE [LARGE SCALE GENOMIC DNA]</scope>
    <source>
        <strain evidence="3">cv. AL8/78</strain>
    </source>
</reference>
<accession>A0A453CRZ2</accession>
<dbReference type="EnsemblPlants" id="AET2Gv20942200.3">
    <property type="protein sequence ID" value="AET2Gv20942200.3"/>
    <property type="gene ID" value="AET2Gv20942200"/>
</dbReference>
<evidence type="ECO:0000313" key="2">
    <source>
        <dbReference type="EnsemblPlants" id="AET2Gv20942200.3"/>
    </source>
</evidence>
<protein>
    <submittedName>
        <fullName evidence="2">Uncharacterized protein</fullName>
    </submittedName>
</protein>
<proteinExistence type="predicted"/>
<evidence type="ECO:0000313" key="3">
    <source>
        <dbReference type="Proteomes" id="UP000015105"/>
    </source>
</evidence>
<organism evidence="2 3">
    <name type="scientific">Aegilops tauschii subsp. strangulata</name>
    <name type="common">Goatgrass</name>
    <dbReference type="NCBI Taxonomy" id="200361"/>
    <lineage>
        <taxon>Eukaryota</taxon>
        <taxon>Viridiplantae</taxon>
        <taxon>Streptophyta</taxon>
        <taxon>Embryophyta</taxon>
        <taxon>Tracheophyta</taxon>
        <taxon>Spermatophyta</taxon>
        <taxon>Magnoliopsida</taxon>
        <taxon>Liliopsida</taxon>
        <taxon>Poales</taxon>
        <taxon>Poaceae</taxon>
        <taxon>BOP clade</taxon>
        <taxon>Pooideae</taxon>
        <taxon>Triticodae</taxon>
        <taxon>Triticeae</taxon>
        <taxon>Triticinae</taxon>
        <taxon>Aegilops</taxon>
    </lineage>
</organism>
<name>A0A453CRZ2_AEGTS</name>
<reference evidence="2" key="4">
    <citation type="submission" date="2019-03" db="UniProtKB">
        <authorList>
            <consortium name="EnsemblPlants"/>
        </authorList>
    </citation>
    <scope>IDENTIFICATION</scope>
</reference>
<dbReference type="AlphaFoldDB" id="A0A453CRZ2"/>